<accession>A0A8S1PI08</accession>
<name>A0A8S1PI08_9CILI</name>
<keyword evidence="3" id="KW-1185">Reference proteome</keyword>
<dbReference type="PROSITE" id="PS00678">
    <property type="entry name" value="WD_REPEATS_1"/>
    <property type="match status" value="1"/>
</dbReference>
<evidence type="ECO:0000313" key="3">
    <source>
        <dbReference type="Proteomes" id="UP000692954"/>
    </source>
</evidence>
<evidence type="ECO:0000313" key="2">
    <source>
        <dbReference type="EMBL" id="CAD8102441.1"/>
    </source>
</evidence>
<dbReference type="PANTHER" id="PTHR47822:SF2">
    <property type="entry name" value="F-BOX AND WD-40 DOMAIN PROTEIN 7"/>
    <property type="match status" value="1"/>
</dbReference>
<reference evidence="2" key="1">
    <citation type="submission" date="2021-01" db="EMBL/GenBank/DDBJ databases">
        <authorList>
            <consortium name="Genoscope - CEA"/>
            <person name="William W."/>
        </authorList>
    </citation>
    <scope>NUCLEOTIDE SEQUENCE</scope>
</reference>
<gene>
    <name evidence="2" type="ORF">PSON_ATCC_30995.1.T0780019</name>
</gene>
<organism evidence="2 3">
    <name type="scientific">Paramecium sonneborni</name>
    <dbReference type="NCBI Taxonomy" id="65129"/>
    <lineage>
        <taxon>Eukaryota</taxon>
        <taxon>Sar</taxon>
        <taxon>Alveolata</taxon>
        <taxon>Ciliophora</taxon>
        <taxon>Intramacronucleata</taxon>
        <taxon>Oligohymenophorea</taxon>
        <taxon>Peniculida</taxon>
        <taxon>Parameciidae</taxon>
        <taxon>Paramecium</taxon>
    </lineage>
</organism>
<sequence length="360" mass="40880">MDLNKKKSGKKNDHYCYGQLKFGDVQNQIRNISLKTFFGNPEFEIFCIRFDYEDQLIAAGCSDGTVKIFNIATGELQCQYLLGKLAFNLQGSSEGSTPTTSIRWRKDSGNKVKNVVINVNSDGSIMFWQAQTGKQLHRMIEKNNQILCMDLRIDGEVFATSGKDCKIRIYDEEKKEIIHIFDSADYNQIGHLNRVFSLKFLEEFPSTLLSCGWDGNLVIWDLRDKRSVGSIQGPNVSGDSIDFRNGQILTGSYRTNNQLQLWDFGKRSLITNIKWDSTDSDNSYIYSCQYSKINSDTILAGSSGNQEVKLFDINQNYEVSGWIRDLQEGIYCVDYGNKSNKFAFGGGEGVVYICQLNTYK</sequence>
<dbReference type="Proteomes" id="UP000692954">
    <property type="component" value="Unassembled WGS sequence"/>
</dbReference>
<keyword evidence="1" id="KW-0853">WD repeat</keyword>
<evidence type="ECO:0000256" key="1">
    <source>
        <dbReference type="PROSITE-ProRule" id="PRU00221"/>
    </source>
</evidence>
<dbReference type="InterPro" id="IPR019775">
    <property type="entry name" value="WD40_repeat_CS"/>
</dbReference>
<dbReference type="OrthoDB" id="439331at2759"/>
<dbReference type="SMART" id="SM00320">
    <property type="entry name" value="WD40"/>
    <property type="match status" value="6"/>
</dbReference>
<feature type="repeat" description="WD" evidence="1">
    <location>
        <begin position="188"/>
        <end position="230"/>
    </location>
</feature>
<dbReference type="InterPro" id="IPR001680">
    <property type="entry name" value="WD40_rpt"/>
</dbReference>
<evidence type="ECO:0008006" key="4">
    <source>
        <dbReference type="Google" id="ProtNLM"/>
    </source>
</evidence>
<dbReference type="Pfam" id="PF00400">
    <property type="entry name" value="WD40"/>
    <property type="match status" value="3"/>
</dbReference>
<dbReference type="PANTHER" id="PTHR47822">
    <property type="entry name" value="CARBOHYDRATE BINDING DOMAIN CONTAINING PROTEIN"/>
    <property type="match status" value="1"/>
</dbReference>
<protein>
    <recommendedName>
        <fullName evidence="4">WD40-repeat-containing domain</fullName>
    </recommendedName>
</protein>
<comment type="caution">
    <text evidence="2">The sequence shown here is derived from an EMBL/GenBank/DDBJ whole genome shotgun (WGS) entry which is preliminary data.</text>
</comment>
<proteinExistence type="predicted"/>
<dbReference type="EMBL" id="CAJJDN010000078">
    <property type="protein sequence ID" value="CAD8102441.1"/>
    <property type="molecule type" value="Genomic_DNA"/>
</dbReference>
<dbReference type="AlphaFoldDB" id="A0A8S1PI08"/>
<dbReference type="PROSITE" id="PS50082">
    <property type="entry name" value="WD_REPEATS_2"/>
    <property type="match status" value="1"/>
</dbReference>